<dbReference type="InterPro" id="IPR038085">
    <property type="entry name" value="Rnp2-like_sf"/>
</dbReference>
<accession>A0A670Z4Y0</accession>
<keyword evidence="2" id="KW-0819">tRNA processing</keyword>
<evidence type="ECO:0000313" key="5">
    <source>
        <dbReference type="Proteomes" id="UP000472273"/>
    </source>
</evidence>
<reference evidence="4" key="2">
    <citation type="submission" date="2025-09" db="UniProtKB">
        <authorList>
            <consortium name="Ensembl"/>
        </authorList>
    </citation>
    <scope>IDENTIFICATION</scope>
</reference>
<reference evidence="4" key="1">
    <citation type="submission" date="2025-08" db="UniProtKB">
        <authorList>
            <consortium name="Ensembl"/>
        </authorList>
    </citation>
    <scope>IDENTIFICATION</scope>
</reference>
<dbReference type="Proteomes" id="UP000472273">
    <property type="component" value="Unplaced"/>
</dbReference>
<evidence type="ECO:0000256" key="3">
    <source>
        <dbReference type="SAM" id="MobiDB-lite"/>
    </source>
</evidence>
<dbReference type="PANTHER" id="PTHR48414">
    <property type="entry name" value="POP5 HOMOLOG, RIBONUCLEASE P_MRP SUBUNIT"/>
    <property type="match status" value="1"/>
</dbReference>
<organism evidence="4 5">
    <name type="scientific">Pseudonaja textilis</name>
    <name type="common">Eastern brown snake</name>
    <dbReference type="NCBI Taxonomy" id="8673"/>
    <lineage>
        <taxon>Eukaryota</taxon>
        <taxon>Metazoa</taxon>
        <taxon>Chordata</taxon>
        <taxon>Craniata</taxon>
        <taxon>Vertebrata</taxon>
        <taxon>Euteleostomi</taxon>
        <taxon>Lepidosauria</taxon>
        <taxon>Squamata</taxon>
        <taxon>Bifurcata</taxon>
        <taxon>Unidentata</taxon>
        <taxon>Episquamata</taxon>
        <taxon>Toxicofera</taxon>
        <taxon>Serpentes</taxon>
        <taxon>Colubroidea</taxon>
        <taxon>Elapidae</taxon>
        <taxon>Hydrophiinae</taxon>
        <taxon>Pseudonaja</taxon>
    </lineage>
</organism>
<dbReference type="SUPFAM" id="SSF160350">
    <property type="entry name" value="Rnp2-like"/>
    <property type="match status" value="1"/>
</dbReference>
<comment type="similarity">
    <text evidence="1">Belongs to the eukaryotic/archaeal RNase P protein component 2 family.</text>
</comment>
<evidence type="ECO:0000256" key="1">
    <source>
        <dbReference type="ARBA" id="ARBA00010800"/>
    </source>
</evidence>
<dbReference type="AlphaFoldDB" id="A0A670Z4Y0"/>
<sequence length="139" mass="15146">MVRFRNRYFLCEIISEDPRCPQFIEERIVHNAVKNAVARMHGDFGAACCSNAFSGIVSWVLLVHKALGNGAGREREAETGLSVSPQMESPQPPGLEVADEEEEEQLGPVLDVQKAEENSGNLWAGPWDGRATAASKAPP</sequence>
<dbReference type="Ensembl" id="ENSPTXT00000016597.1">
    <property type="protein sequence ID" value="ENSPTXP00000016106.1"/>
    <property type="gene ID" value="ENSPTXG00000011133.1"/>
</dbReference>
<feature type="region of interest" description="Disordered" evidence="3">
    <location>
        <begin position="73"/>
        <end position="139"/>
    </location>
</feature>
<evidence type="ECO:0000256" key="2">
    <source>
        <dbReference type="ARBA" id="ARBA00022694"/>
    </source>
</evidence>
<name>A0A670Z4Y0_PSETE</name>
<protein>
    <submittedName>
        <fullName evidence="4">Uncharacterized protein</fullName>
    </submittedName>
</protein>
<dbReference type="GO" id="GO:0001682">
    <property type="term" value="P:tRNA 5'-leader removal"/>
    <property type="evidence" value="ECO:0007669"/>
    <property type="project" value="InterPro"/>
</dbReference>
<dbReference type="Pfam" id="PF01900">
    <property type="entry name" value="RNase_P_Rpp14"/>
    <property type="match status" value="1"/>
</dbReference>
<dbReference type="PANTHER" id="PTHR48414:SF1">
    <property type="entry name" value="POP5 HOMOLOG, RIBONUCLEASE P_MRP SUBUNIT"/>
    <property type="match status" value="1"/>
</dbReference>
<keyword evidence="5" id="KW-1185">Reference proteome</keyword>
<dbReference type="Gene3D" id="3.30.70.3250">
    <property type="entry name" value="Ribonuclease P, Pop5 subunit"/>
    <property type="match status" value="1"/>
</dbReference>
<dbReference type="InterPro" id="IPR002759">
    <property type="entry name" value="Pop5/Rpp14/Rnp2-like"/>
</dbReference>
<dbReference type="GO" id="GO:0030677">
    <property type="term" value="C:ribonuclease P complex"/>
    <property type="evidence" value="ECO:0007669"/>
    <property type="project" value="InterPro"/>
</dbReference>
<evidence type="ECO:0000313" key="4">
    <source>
        <dbReference type="Ensembl" id="ENSPTXP00000016106.1"/>
    </source>
</evidence>
<proteinExistence type="inferred from homology"/>